<evidence type="ECO:0000313" key="4">
    <source>
        <dbReference type="Proteomes" id="UP001596058"/>
    </source>
</evidence>
<protein>
    <submittedName>
        <fullName evidence="3">Maleylpyruvate isomerase family mycothiol-dependent enzyme</fullName>
    </submittedName>
</protein>
<dbReference type="InterPro" id="IPR017517">
    <property type="entry name" value="Maleyloyr_isom"/>
</dbReference>
<keyword evidence="3" id="KW-0413">Isomerase</keyword>
<evidence type="ECO:0000259" key="2">
    <source>
        <dbReference type="Pfam" id="PF11716"/>
    </source>
</evidence>
<feature type="domain" description="Mycothiol-dependent maleylpyruvate isomerase metal-binding" evidence="2">
    <location>
        <begin position="21"/>
        <end position="149"/>
    </location>
</feature>
<evidence type="ECO:0000313" key="3">
    <source>
        <dbReference type="EMBL" id="MFC5827649.1"/>
    </source>
</evidence>
<feature type="region of interest" description="Disordered" evidence="1">
    <location>
        <begin position="67"/>
        <end position="87"/>
    </location>
</feature>
<dbReference type="InterPro" id="IPR034660">
    <property type="entry name" value="DinB/YfiT-like"/>
</dbReference>
<feature type="region of interest" description="Disordered" evidence="1">
    <location>
        <begin position="221"/>
        <end position="243"/>
    </location>
</feature>
<sequence length="243" mass="26142">MTTIPPLTEEAIGDLVEEVTRSSARLVGAAAGLSDDQVRAPSALPAWTRGLRHVARSADAYTWPLRSARGCPQPGSRPNTVPPPGTAEGAAELAADVRLSLERLAEEARALPADAWDRLVTALAGWRHPAWFTLWRCLRELETHHLDLRHGYRTADWPASYVMWALDGTLATLKAQQFPIGSAEAVDLGHRWELTPGGPSVAADGHVLLGWLAGRTAGPGENLPIPPAWPQPPTPGWGRADQP</sequence>
<comment type="caution">
    <text evidence="3">The sequence shown here is derived from an EMBL/GenBank/DDBJ whole genome shotgun (WGS) entry which is preliminary data.</text>
</comment>
<dbReference type="GO" id="GO:0016853">
    <property type="term" value="F:isomerase activity"/>
    <property type="evidence" value="ECO:0007669"/>
    <property type="project" value="UniProtKB-KW"/>
</dbReference>
<keyword evidence="4" id="KW-1185">Reference proteome</keyword>
<dbReference type="Proteomes" id="UP001596058">
    <property type="component" value="Unassembled WGS sequence"/>
</dbReference>
<dbReference type="InterPro" id="IPR024344">
    <property type="entry name" value="MDMPI_metal-binding"/>
</dbReference>
<dbReference type="RefSeq" id="WP_379517153.1">
    <property type="nucleotide sequence ID" value="NZ_JBHSPA010000031.1"/>
</dbReference>
<reference evidence="4" key="1">
    <citation type="journal article" date="2019" name="Int. J. Syst. Evol. Microbiol.">
        <title>The Global Catalogue of Microorganisms (GCM) 10K type strain sequencing project: providing services to taxonomists for standard genome sequencing and annotation.</title>
        <authorList>
            <consortium name="The Broad Institute Genomics Platform"/>
            <consortium name="The Broad Institute Genome Sequencing Center for Infectious Disease"/>
            <person name="Wu L."/>
            <person name="Ma J."/>
        </authorList>
    </citation>
    <scope>NUCLEOTIDE SEQUENCE [LARGE SCALE GENOMIC DNA]</scope>
    <source>
        <strain evidence="4">CCUG 53903</strain>
    </source>
</reference>
<dbReference type="NCBIfam" id="TIGR03083">
    <property type="entry name" value="maleylpyruvate isomerase family mycothiol-dependent enzyme"/>
    <property type="match status" value="1"/>
</dbReference>
<proteinExistence type="predicted"/>
<dbReference type="EMBL" id="JBHSPA010000031">
    <property type="protein sequence ID" value="MFC5827649.1"/>
    <property type="molecule type" value="Genomic_DNA"/>
</dbReference>
<name>A0ABW1CPH8_9ACTN</name>
<feature type="compositionally biased region" description="Pro residues" evidence="1">
    <location>
        <begin position="224"/>
        <end position="235"/>
    </location>
</feature>
<dbReference type="SUPFAM" id="SSF109854">
    <property type="entry name" value="DinB/YfiT-like putative metalloenzymes"/>
    <property type="match status" value="1"/>
</dbReference>
<dbReference type="Pfam" id="PF11716">
    <property type="entry name" value="MDMPI_N"/>
    <property type="match status" value="1"/>
</dbReference>
<gene>
    <name evidence="3" type="ORF">ACFPZ3_27640</name>
</gene>
<organism evidence="3 4">
    <name type="scientific">Nonomuraea insulae</name>
    <dbReference type="NCBI Taxonomy" id="1616787"/>
    <lineage>
        <taxon>Bacteria</taxon>
        <taxon>Bacillati</taxon>
        <taxon>Actinomycetota</taxon>
        <taxon>Actinomycetes</taxon>
        <taxon>Streptosporangiales</taxon>
        <taxon>Streptosporangiaceae</taxon>
        <taxon>Nonomuraea</taxon>
    </lineage>
</organism>
<dbReference type="Gene3D" id="1.20.120.450">
    <property type="entry name" value="dinb family like domain"/>
    <property type="match status" value="1"/>
</dbReference>
<accession>A0ABW1CPH8</accession>
<evidence type="ECO:0000256" key="1">
    <source>
        <dbReference type="SAM" id="MobiDB-lite"/>
    </source>
</evidence>